<dbReference type="GO" id="GO:0016020">
    <property type="term" value="C:membrane"/>
    <property type="evidence" value="ECO:0007669"/>
    <property type="project" value="TreeGrafter"/>
</dbReference>
<dbReference type="RefSeq" id="WP_112992133.1">
    <property type="nucleotide sequence ID" value="NZ_PTLZ01000002.1"/>
</dbReference>
<dbReference type="AlphaFoldDB" id="A0A4V3BVB8"/>
<feature type="domain" description="Peptidase M48" evidence="7">
    <location>
        <begin position="78"/>
        <end position="259"/>
    </location>
</feature>
<proteinExistence type="inferred from homology"/>
<dbReference type="Pfam" id="PF01435">
    <property type="entry name" value="Peptidase_M48"/>
    <property type="match status" value="1"/>
</dbReference>
<organism evidence="8 9">
    <name type="scientific">Herminiimonas fonticola</name>
    <dbReference type="NCBI Taxonomy" id="303380"/>
    <lineage>
        <taxon>Bacteria</taxon>
        <taxon>Pseudomonadati</taxon>
        <taxon>Pseudomonadota</taxon>
        <taxon>Betaproteobacteria</taxon>
        <taxon>Burkholderiales</taxon>
        <taxon>Oxalobacteraceae</taxon>
        <taxon>Herminiimonas</taxon>
    </lineage>
</organism>
<evidence type="ECO:0000313" key="9">
    <source>
        <dbReference type="Proteomes" id="UP000294737"/>
    </source>
</evidence>
<dbReference type="GO" id="GO:0046872">
    <property type="term" value="F:metal ion binding"/>
    <property type="evidence" value="ECO:0007669"/>
    <property type="project" value="UniProtKB-KW"/>
</dbReference>
<keyword evidence="2" id="KW-0479">Metal-binding</keyword>
<evidence type="ECO:0000256" key="2">
    <source>
        <dbReference type="ARBA" id="ARBA00022723"/>
    </source>
</evidence>
<dbReference type="PANTHER" id="PTHR22726">
    <property type="entry name" value="METALLOENDOPEPTIDASE OMA1"/>
    <property type="match status" value="1"/>
</dbReference>
<keyword evidence="4 6" id="KW-0862">Zinc</keyword>
<dbReference type="InterPro" id="IPR001915">
    <property type="entry name" value="Peptidase_M48"/>
</dbReference>
<keyword evidence="1 6" id="KW-0645">Protease</keyword>
<dbReference type="CDD" id="cd07331">
    <property type="entry name" value="M48C_Oma1_like"/>
    <property type="match status" value="1"/>
</dbReference>
<dbReference type="PROSITE" id="PS51257">
    <property type="entry name" value="PROKAR_LIPOPROTEIN"/>
    <property type="match status" value="1"/>
</dbReference>
<name>A0A4V3BVB8_9BURK</name>
<reference evidence="8 9" key="1">
    <citation type="submission" date="2019-03" db="EMBL/GenBank/DDBJ databases">
        <title>Genomic Encyclopedia of Type Strains, Phase IV (KMG-IV): sequencing the most valuable type-strain genomes for metagenomic binning, comparative biology and taxonomic classification.</title>
        <authorList>
            <person name="Goeker M."/>
        </authorList>
    </citation>
    <scope>NUCLEOTIDE SEQUENCE [LARGE SCALE GENOMIC DNA]</scope>
    <source>
        <strain evidence="8 9">DSM 18555</strain>
    </source>
</reference>
<dbReference type="OrthoDB" id="9810445at2"/>
<evidence type="ECO:0000256" key="4">
    <source>
        <dbReference type="ARBA" id="ARBA00022833"/>
    </source>
</evidence>
<protein>
    <submittedName>
        <fullName evidence="8">Peptidase M48-like protein</fullName>
    </submittedName>
</protein>
<evidence type="ECO:0000256" key="3">
    <source>
        <dbReference type="ARBA" id="ARBA00022801"/>
    </source>
</evidence>
<comment type="similarity">
    <text evidence="6">Belongs to the peptidase M48 family.</text>
</comment>
<dbReference type="InterPro" id="IPR051156">
    <property type="entry name" value="Mito/Outer_Membr_Metalloprot"/>
</dbReference>
<dbReference type="Gene3D" id="3.30.2010.10">
    <property type="entry name" value="Metalloproteases ('zincins'), catalytic domain"/>
    <property type="match status" value="1"/>
</dbReference>
<evidence type="ECO:0000256" key="5">
    <source>
        <dbReference type="ARBA" id="ARBA00023049"/>
    </source>
</evidence>
<dbReference type="Proteomes" id="UP000294737">
    <property type="component" value="Unassembled WGS sequence"/>
</dbReference>
<gene>
    <name evidence="8" type="ORF">EV677_2141</name>
</gene>
<sequence>MKLFKSHSIHASTILVFSVLTLSACETVQTTQGGVVGVDRSQRMAISAQQLDQAASKQYGELIAEEKKKNNLNRDSAQVARVRSISNRLIAQTPAFRPDAKAWQWEVNVLTSAEVNAWCMPGGKIAVYSGLIEKLKVTDDELAAVIGHEISHALREHARERASSQMVAGSVISIGSALFGVGSLGQTGAEYAYMGVIGLPNSREHEREADRIGVELAARAGYDPRAAITLWQKMGQVGGSAPPAFLSTHPSSADRSSDLAVYAQRVMPLYLQTKK</sequence>
<dbReference type="GO" id="GO:0051603">
    <property type="term" value="P:proteolysis involved in protein catabolic process"/>
    <property type="evidence" value="ECO:0007669"/>
    <property type="project" value="TreeGrafter"/>
</dbReference>
<keyword evidence="3 6" id="KW-0378">Hydrolase</keyword>
<evidence type="ECO:0000256" key="1">
    <source>
        <dbReference type="ARBA" id="ARBA00022670"/>
    </source>
</evidence>
<dbReference type="GO" id="GO:0004222">
    <property type="term" value="F:metalloendopeptidase activity"/>
    <property type="evidence" value="ECO:0007669"/>
    <property type="project" value="InterPro"/>
</dbReference>
<keyword evidence="5 6" id="KW-0482">Metalloprotease</keyword>
<dbReference type="EMBL" id="SNWF01000005">
    <property type="protein sequence ID" value="TDN90068.1"/>
    <property type="molecule type" value="Genomic_DNA"/>
</dbReference>
<keyword evidence="9" id="KW-1185">Reference proteome</keyword>
<evidence type="ECO:0000259" key="7">
    <source>
        <dbReference type="Pfam" id="PF01435"/>
    </source>
</evidence>
<dbReference type="PANTHER" id="PTHR22726:SF1">
    <property type="entry name" value="METALLOENDOPEPTIDASE OMA1, MITOCHONDRIAL"/>
    <property type="match status" value="1"/>
</dbReference>
<evidence type="ECO:0000313" key="8">
    <source>
        <dbReference type="EMBL" id="TDN90068.1"/>
    </source>
</evidence>
<comment type="caution">
    <text evidence="8">The sequence shown here is derived from an EMBL/GenBank/DDBJ whole genome shotgun (WGS) entry which is preliminary data.</text>
</comment>
<comment type="cofactor">
    <cofactor evidence="6">
        <name>Zn(2+)</name>
        <dbReference type="ChEBI" id="CHEBI:29105"/>
    </cofactor>
    <text evidence="6">Binds 1 zinc ion per subunit.</text>
</comment>
<evidence type="ECO:0000256" key="6">
    <source>
        <dbReference type="RuleBase" id="RU003983"/>
    </source>
</evidence>
<accession>A0A4V3BVB8</accession>